<dbReference type="PANTHER" id="PTHR10221:SF9">
    <property type="entry name" value="TRANSCRIPTION INITIATION FACTOR TFIID SUBUNIT 6"/>
    <property type="match status" value="1"/>
</dbReference>
<evidence type="ECO:0000256" key="6">
    <source>
        <dbReference type="SAM" id="SignalP"/>
    </source>
</evidence>
<dbReference type="InterPro" id="IPR037796">
    <property type="entry name" value="TAF6"/>
</dbReference>
<feature type="signal peptide" evidence="6">
    <location>
        <begin position="1"/>
        <end position="20"/>
    </location>
</feature>
<proteinExistence type="inferred from homology"/>
<evidence type="ECO:0000256" key="4">
    <source>
        <dbReference type="ARBA" id="ARBA00023163"/>
    </source>
</evidence>
<keyword evidence="5" id="KW-0539">Nucleus</keyword>
<dbReference type="GO" id="GO:0003713">
    <property type="term" value="F:transcription coactivator activity"/>
    <property type="evidence" value="ECO:0007669"/>
    <property type="project" value="TreeGrafter"/>
</dbReference>
<dbReference type="GO" id="GO:0016251">
    <property type="term" value="F:RNA polymerase II general transcription initiation factor activity"/>
    <property type="evidence" value="ECO:0007669"/>
    <property type="project" value="InterPro"/>
</dbReference>
<dbReference type="Pfam" id="PF07571">
    <property type="entry name" value="TAF6_C"/>
    <property type="match status" value="1"/>
</dbReference>
<reference evidence="8" key="1">
    <citation type="submission" date="2017-02" db="UniProtKB">
        <authorList>
            <consortium name="WormBaseParasite"/>
        </authorList>
    </citation>
    <scope>IDENTIFICATION</scope>
</reference>
<evidence type="ECO:0000256" key="2">
    <source>
        <dbReference type="ARBA" id="ARBA00007688"/>
    </source>
</evidence>
<comment type="similarity">
    <text evidence="2">Belongs to the TAF6 family.</text>
</comment>
<evidence type="ECO:0000256" key="5">
    <source>
        <dbReference type="ARBA" id="ARBA00023242"/>
    </source>
</evidence>
<evidence type="ECO:0000256" key="1">
    <source>
        <dbReference type="ARBA" id="ARBA00004123"/>
    </source>
</evidence>
<dbReference type="PANTHER" id="PTHR10221">
    <property type="entry name" value="TRANSCRIPTION INITIATION FACTOR TFIID SUBUNIT 6"/>
    <property type="match status" value="1"/>
</dbReference>
<dbReference type="CDD" id="cd08050">
    <property type="entry name" value="TAF6C"/>
    <property type="match status" value="1"/>
</dbReference>
<dbReference type="GO" id="GO:0051123">
    <property type="term" value="P:RNA polymerase II preinitiation complex assembly"/>
    <property type="evidence" value="ECO:0007669"/>
    <property type="project" value="TreeGrafter"/>
</dbReference>
<dbReference type="InterPro" id="IPR011442">
    <property type="entry name" value="TAF6_C"/>
</dbReference>
<sequence length="112" mass="12567">LNAINSNLAILIYLVRLTKALVDNPNVSLKAYLQNLVPGIITCSLCRQVCAKPITDNHWALRDFAAKQLVAICNKSGVAYRIVYYKVIHFCSSEVFGFKVVILLQFFLASYL</sequence>
<dbReference type="Gene3D" id="1.25.40.770">
    <property type="entry name" value="TAF6, C-terminal HEAT repeat domain"/>
    <property type="match status" value="1"/>
</dbReference>
<organism evidence="8">
    <name type="scientific">Hydatigena taeniaeformis</name>
    <name type="common">Feline tapeworm</name>
    <name type="synonym">Taenia taeniaeformis</name>
    <dbReference type="NCBI Taxonomy" id="6205"/>
    <lineage>
        <taxon>Eukaryota</taxon>
        <taxon>Metazoa</taxon>
        <taxon>Spiralia</taxon>
        <taxon>Lophotrochozoa</taxon>
        <taxon>Platyhelminthes</taxon>
        <taxon>Cestoda</taxon>
        <taxon>Eucestoda</taxon>
        <taxon>Cyclophyllidea</taxon>
        <taxon>Taeniidae</taxon>
        <taxon>Hydatigera</taxon>
    </lineage>
</organism>
<comment type="subcellular location">
    <subcellularLocation>
        <location evidence="1">Nucleus</location>
    </subcellularLocation>
</comment>
<dbReference type="WBParaSite" id="TTAC_0001160301-mRNA-1">
    <property type="protein sequence ID" value="TTAC_0001160301-mRNA-1"/>
    <property type="gene ID" value="TTAC_0001160301"/>
</dbReference>
<dbReference type="STRING" id="6205.A0A0R3XDH6"/>
<keyword evidence="4" id="KW-0804">Transcription</keyword>
<dbReference type="AlphaFoldDB" id="A0A0R3XDH6"/>
<dbReference type="GO" id="GO:0046695">
    <property type="term" value="C:SLIK (SAGA-like) complex"/>
    <property type="evidence" value="ECO:0007669"/>
    <property type="project" value="InterPro"/>
</dbReference>
<keyword evidence="6" id="KW-0732">Signal</keyword>
<evidence type="ECO:0000256" key="3">
    <source>
        <dbReference type="ARBA" id="ARBA00023015"/>
    </source>
</evidence>
<evidence type="ECO:0000259" key="7">
    <source>
        <dbReference type="Pfam" id="PF07571"/>
    </source>
</evidence>
<dbReference type="GO" id="GO:0000124">
    <property type="term" value="C:SAGA complex"/>
    <property type="evidence" value="ECO:0007669"/>
    <property type="project" value="InterPro"/>
</dbReference>
<accession>A0A0R3XDH6</accession>
<evidence type="ECO:0000313" key="8">
    <source>
        <dbReference type="WBParaSite" id="TTAC_0001160301-mRNA-1"/>
    </source>
</evidence>
<feature type="domain" description="TAF6 C-terminal HEAT repeat" evidence="7">
    <location>
        <begin position="4"/>
        <end position="94"/>
    </location>
</feature>
<protein>
    <submittedName>
        <fullName evidence="8">TAF6_C domain-containing protein</fullName>
    </submittedName>
</protein>
<dbReference type="InterPro" id="IPR046344">
    <property type="entry name" value="TAF6_C_sf"/>
</dbReference>
<dbReference type="GO" id="GO:0005669">
    <property type="term" value="C:transcription factor TFIID complex"/>
    <property type="evidence" value="ECO:0007669"/>
    <property type="project" value="InterPro"/>
</dbReference>
<name>A0A0R3XDH6_HYDTA</name>
<keyword evidence="3" id="KW-0805">Transcription regulation</keyword>
<feature type="chain" id="PRO_5006450748" evidence="6">
    <location>
        <begin position="21"/>
        <end position="112"/>
    </location>
</feature>